<reference evidence="3 4" key="1">
    <citation type="submission" date="2016-09" db="EMBL/GenBank/DDBJ databases">
        <title>Extensive genetic diversity and differential bi-allelic expression allows diatom success in the polar Southern Ocean.</title>
        <authorList>
            <consortium name="DOE Joint Genome Institute"/>
            <person name="Mock T."/>
            <person name="Otillar R.P."/>
            <person name="Strauss J."/>
            <person name="Dupont C."/>
            <person name="Frickenhaus S."/>
            <person name="Maumus F."/>
            <person name="Mcmullan M."/>
            <person name="Sanges R."/>
            <person name="Schmutz J."/>
            <person name="Toseland A."/>
            <person name="Valas R."/>
            <person name="Veluchamy A."/>
            <person name="Ward B.J."/>
            <person name="Allen A."/>
            <person name="Barry K."/>
            <person name="Falciatore A."/>
            <person name="Ferrante M."/>
            <person name="Fortunato A.E."/>
            <person name="Gloeckner G."/>
            <person name="Gruber A."/>
            <person name="Hipkin R."/>
            <person name="Janech M."/>
            <person name="Kroth P."/>
            <person name="Leese F."/>
            <person name="Lindquist E."/>
            <person name="Lyon B.R."/>
            <person name="Martin J."/>
            <person name="Mayer C."/>
            <person name="Parker M."/>
            <person name="Quesneville H."/>
            <person name="Raymond J."/>
            <person name="Uhlig C."/>
            <person name="Valentin K.U."/>
            <person name="Worden A.Z."/>
            <person name="Armbrust E.V."/>
            <person name="Bowler C."/>
            <person name="Green B."/>
            <person name="Moulton V."/>
            <person name="Van Oosterhout C."/>
            <person name="Grigoriev I."/>
        </authorList>
    </citation>
    <scope>NUCLEOTIDE SEQUENCE [LARGE SCALE GENOMIC DNA]</scope>
    <source>
        <strain evidence="3 4">CCMP1102</strain>
    </source>
</reference>
<dbReference type="InParanoid" id="A0A1E7EM65"/>
<feature type="domain" description="DUF6824" evidence="2">
    <location>
        <begin position="55"/>
        <end position="105"/>
    </location>
</feature>
<name>A0A1E7EM65_9STRA</name>
<gene>
    <name evidence="3" type="ORF">FRACYDRAFT_272281</name>
</gene>
<accession>A0A1E7EM65</accession>
<dbReference type="Pfam" id="PF20710">
    <property type="entry name" value="DUF6824"/>
    <property type="match status" value="1"/>
</dbReference>
<sequence length="262" mass="29605">MYDHNAVFPSITSSSQLIKHIDVPSTSIRSDKVPQSSTLAAAAAATTRKPSIYTVVIGKGKTPRQAQGNSNLKSLVRKKLEEYVNAKSRRIKSLIVTGIYNSICKSCLLLQVEEKEEEDESLSLSVQAYYYSAFVRYDGKLYTPVTDDSIPREKITSEFRNYLSDRYKSSSKNKVARRRLANKKEKESKHQQLQQQLYETHEEQEVPIKNIVISQQRLNSSTSSSKISIGNVAKLSRIETFNDDLSRSFGLYDAFDSSTIEV</sequence>
<evidence type="ECO:0000313" key="4">
    <source>
        <dbReference type="Proteomes" id="UP000095751"/>
    </source>
</evidence>
<feature type="coiled-coil region" evidence="1">
    <location>
        <begin position="176"/>
        <end position="203"/>
    </location>
</feature>
<protein>
    <recommendedName>
        <fullName evidence="2">DUF6824 domain-containing protein</fullName>
    </recommendedName>
</protein>
<keyword evidence="4" id="KW-1185">Reference proteome</keyword>
<keyword evidence="1" id="KW-0175">Coiled coil</keyword>
<dbReference type="Proteomes" id="UP000095751">
    <property type="component" value="Unassembled WGS sequence"/>
</dbReference>
<evidence type="ECO:0000259" key="2">
    <source>
        <dbReference type="Pfam" id="PF20710"/>
    </source>
</evidence>
<organism evidence="3 4">
    <name type="scientific">Fragilariopsis cylindrus CCMP1102</name>
    <dbReference type="NCBI Taxonomy" id="635003"/>
    <lineage>
        <taxon>Eukaryota</taxon>
        <taxon>Sar</taxon>
        <taxon>Stramenopiles</taxon>
        <taxon>Ochrophyta</taxon>
        <taxon>Bacillariophyta</taxon>
        <taxon>Bacillariophyceae</taxon>
        <taxon>Bacillariophycidae</taxon>
        <taxon>Bacillariales</taxon>
        <taxon>Bacillariaceae</taxon>
        <taxon>Fragilariopsis</taxon>
    </lineage>
</organism>
<evidence type="ECO:0000256" key="1">
    <source>
        <dbReference type="SAM" id="Coils"/>
    </source>
</evidence>
<dbReference type="AlphaFoldDB" id="A0A1E7EM65"/>
<dbReference type="InterPro" id="IPR049227">
    <property type="entry name" value="DUF6824"/>
</dbReference>
<dbReference type="KEGG" id="fcy:FRACYDRAFT_272281"/>
<proteinExistence type="predicted"/>
<evidence type="ECO:0000313" key="3">
    <source>
        <dbReference type="EMBL" id="OEU07010.1"/>
    </source>
</evidence>
<dbReference type="EMBL" id="KV784394">
    <property type="protein sequence ID" value="OEU07010.1"/>
    <property type="molecule type" value="Genomic_DNA"/>
</dbReference>